<dbReference type="AlphaFoldDB" id="U4L8N0"/>
<proteinExistence type="predicted"/>
<dbReference type="Proteomes" id="UP000018144">
    <property type="component" value="Unassembled WGS sequence"/>
</dbReference>
<reference evidence="2 3" key="1">
    <citation type="journal article" date="2013" name="PLoS Genet.">
        <title>The genome and development-dependent transcriptomes of Pyronema confluens: a window into fungal evolution.</title>
        <authorList>
            <person name="Traeger S."/>
            <person name="Altegoer F."/>
            <person name="Freitag M."/>
            <person name="Gabaldon T."/>
            <person name="Kempken F."/>
            <person name="Kumar A."/>
            <person name="Marcet-Houben M."/>
            <person name="Poggeler S."/>
            <person name="Stajich J.E."/>
            <person name="Nowrousian M."/>
        </authorList>
    </citation>
    <scope>NUCLEOTIDE SEQUENCE [LARGE SCALE GENOMIC DNA]</scope>
    <source>
        <strain evidence="3">CBS 100304</strain>
        <tissue evidence="2">Vegetative mycelium</tissue>
    </source>
</reference>
<name>U4L8N0_PYROM</name>
<accession>U4L8N0</accession>
<evidence type="ECO:0000256" key="1">
    <source>
        <dbReference type="SAM" id="MobiDB-lite"/>
    </source>
</evidence>
<dbReference type="EMBL" id="HF935944">
    <property type="protein sequence ID" value="CCX14260.1"/>
    <property type="molecule type" value="Genomic_DNA"/>
</dbReference>
<feature type="region of interest" description="Disordered" evidence="1">
    <location>
        <begin position="1"/>
        <end position="135"/>
    </location>
</feature>
<evidence type="ECO:0000313" key="3">
    <source>
        <dbReference type="Proteomes" id="UP000018144"/>
    </source>
</evidence>
<feature type="compositionally biased region" description="Basic and acidic residues" evidence="1">
    <location>
        <begin position="64"/>
        <end position="73"/>
    </location>
</feature>
<gene>
    <name evidence="2" type="ORF">PCON_13853</name>
</gene>
<protein>
    <recommendedName>
        <fullName evidence="4">Histone chaperone domain-containing protein</fullName>
    </recommendedName>
</protein>
<feature type="compositionally biased region" description="Pro residues" evidence="1">
    <location>
        <begin position="1"/>
        <end position="10"/>
    </location>
</feature>
<sequence>MPPRNSPPRNHPPEKNADDEFNVTDNLYDDEINTDRGYLPTSRNPRDRVGPAIIADDDDNDEGMESHSRKENNSDEQLERDEKEVIDQHNILGGVDEPIQTRHASKNYKEPDDNEGLPDIEGTGASNIRGEPDLE</sequence>
<evidence type="ECO:0008006" key="4">
    <source>
        <dbReference type="Google" id="ProtNLM"/>
    </source>
</evidence>
<feature type="compositionally biased region" description="Acidic residues" evidence="1">
    <location>
        <begin position="19"/>
        <end position="32"/>
    </location>
</feature>
<evidence type="ECO:0000313" key="2">
    <source>
        <dbReference type="EMBL" id="CCX14260.1"/>
    </source>
</evidence>
<organism evidence="2 3">
    <name type="scientific">Pyronema omphalodes (strain CBS 100304)</name>
    <name type="common">Pyronema confluens</name>
    <dbReference type="NCBI Taxonomy" id="1076935"/>
    <lineage>
        <taxon>Eukaryota</taxon>
        <taxon>Fungi</taxon>
        <taxon>Dikarya</taxon>
        <taxon>Ascomycota</taxon>
        <taxon>Pezizomycotina</taxon>
        <taxon>Pezizomycetes</taxon>
        <taxon>Pezizales</taxon>
        <taxon>Pyronemataceae</taxon>
        <taxon>Pyronema</taxon>
    </lineage>
</organism>
<keyword evidence="3" id="KW-1185">Reference proteome</keyword>
<dbReference type="OrthoDB" id="4357148at2759"/>